<feature type="domain" description="RCK C-terminal" evidence="2">
    <location>
        <begin position="134"/>
        <end position="215"/>
    </location>
</feature>
<sequence>MKNILLIGLGRFGRHMARQFYTMGHEVMAVDRQEERVNRVLSFVTDAQIGDSTDGAFLASLGVGNYDLCVVAIGDSFENSLVTTSLLKELGAGRVIARASRGIQERLLLRNGADEVVYPEKQLARWTAIRYSSDHILEYWALDQGYAVYELDVPAAWLGRSLDQLDLRQKYGFNILGVRYAGQLDMDVRPQTILEAGASVLVLGPETLIRKCFDI</sequence>
<dbReference type="SUPFAM" id="SSF116726">
    <property type="entry name" value="TrkA C-terminal domain-like"/>
    <property type="match status" value="1"/>
</dbReference>
<feature type="domain" description="RCK N-terminal" evidence="1">
    <location>
        <begin position="1"/>
        <end position="118"/>
    </location>
</feature>
<dbReference type="InterPro" id="IPR036291">
    <property type="entry name" value="NAD(P)-bd_dom_sf"/>
</dbReference>
<dbReference type="EMBL" id="JBJUVG010000004">
    <property type="protein sequence ID" value="MFM9413601.1"/>
    <property type="molecule type" value="Genomic_DNA"/>
</dbReference>
<dbReference type="Gene3D" id="3.40.50.720">
    <property type="entry name" value="NAD(P)-binding Rossmann-like Domain"/>
    <property type="match status" value="1"/>
</dbReference>
<keyword evidence="3" id="KW-0406">Ion transport</keyword>
<dbReference type="PANTHER" id="PTHR43833">
    <property type="entry name" value="POTASSIUM CHANNEL PROTEIN 2-RELATED-RELATED"/>
    <property type="match status" value="1"/>
</dbReference>
<dbReference type="InterPro" id="IPR050721">
    <property type="entry name" value="Trk_Ktr_HKT_K-transport"/>
</dbReference>
<dbReference type="PROSITE" id="PS51201">
    <property type="entry name" value="RCK_N"/>
    <property type="match status" value="1"/>
</dbReference>
<evidence type="ECO:0000259" key="2">
    <source>
        <dbReference type="PROSITE" id="PS51202"/>
    </source>
</evidence>
<dbReference type="Gene3D" id="3.30.70.1450">
    <property type="entry name" value="Regulator of K+ conductance, C-terminal domain"/>
    <property type="match status" value="1"/>
</dbReference>
<dbReference type="SUPFAM" id="SSF51735">
    <property type="entry name" value="NAD(P)-binding Rossmann-fold domains"/>
    <property type="match status" value="1"/>
</dbReference>
<protein>
    <submittedName>
        <fullName evidence="3">Potassium channel family protein</fullName>
    </submittedName>
</protein>
<gene>
    <name evidence="3" type="ORF">ACKQTC_04395</name>
</gene>
<proteinExistence type="predicted"/>
<reference evidence="3 4" key="1">
    <citation type="journal article" date="2016" name="Int. J. Syst. Evol. Microbiol.">
        <title>Peptococcus simiae sp. nov., isolated from rhesus macaque faeces and emended description of the genus Peptococcus.</title>
        <authorList>
            <person name="Shkoporov A.N."/>
            <person name="Efimov B.A."/>
            <person name="Kondova I."/>
            <person name="Ouwerling B."/>
            <person name="Chaplin A.V."/>
            <person name="Shcherbakova V.A."/>
            <person name="Langermans J.A.M."/>
        </authorList>
    </citation>
    <scope>NUCLEOTIDE SEQUENCE [LARGE SCALE GENOMIC DNA]</scope>
    <source>
        <strain evidence="3 4">M108</strain>
    </source>
</reference>
<evidence type="ECO:0000313" key="4">
    <source>
        <dbReference type="Proteomes" id="UP001631949"/>
    </source>
</evidence>
<dbReference type="InterPro" id="IPR003148">
    <property type="entry name" value="RCK_N"/>
</dbReference>
<accession>A0ABW9GYD9</accession>
<keyword evidence="3" id="KW-0813">Transport</keyword>
<keyword evidence="3" id="KW-0407">Ion channel</keyword>
<dbReference type="RefSeq" id="WP_408977218.1">
    <property type="nucleotide sequence ID" value="NZ_JBJUVG010000004.1"/>
</dbReference>
<dbReference type="Pfam" id="PF02254">
    <property type="entry name" value="TrkA_N"/>
    <property type="match status" value="1"/>
</dbReference>
<evidence type="ECO:0000259" key="1">
    <source>
        <dbReference type="PROSITE" id="PS51201"/>
    </source>
</evidence>
<dbReference type="PANTHER" id="PTHR43833:SF7">
    <property type="entry name" value="KTR SYSTEM POTASSIUM UPTAKE PROTEIN C"/>
    <property type="match status" value="1"/>
</dbReference>
<evidence type="ECO:0000313" key="3">
    <source>
        <dbReference type="EMBL" id="MFM9413601.1"/>
    </source>
</evidence>
<dbReference type="InterPro" id="IPR006037">
    <property type="entry name" value="RCK_C"/>
</dbReference>
<dbReference type="InterPro" id="IPR036721">
    <property type="entry name" value="RCK_C_sf"/>
</dbReference>
<dbReference type="Pfam" id="PF02080">
    <property type="entry name" value="TrkA_C"/>
    <property type="match status" value="1"/>
</dbReference>
<dbReference type="PROSITE" id="PS51202">
    <property type="entry name" value="RCK_C"/>
    <property type="match status" value="1"/>
</dbReference>
<name>A0ABW9GYD9_9FIRM</name>
<comment type="caution">
    <text evidence="3">The sequence shown here is derived from an EMBL/GenBank/DDBJ whole genome shotgun (WGS) entry which is preliminary data.</text>
</comment>
<dbReference type="Proteomes" id="UP001631949">
    <property type="component" value="Unassembled WGS sequence"/>
</dbReference>
<organism evidence="3 4">
    <name type="scientific">Peptococcus simiae</name>
    <dbReference type="NCBI Taxonomy" id="1643805"/>
    <lineage>
        <taxon>Bacteria</taxon>
        <taxon>Bacillati</taxon>
        <taxon>Bacillota</taxon>
        <taxon>Clostridia</taxon>
        <taxon>Eubacteriales</taxon>
        <taxon>Peptococcaceae</taxon>
        <taxon>Peptococcus</taxon>
    </lineage>
</organism>
<dbReference type="GO" id="GO:0034220">
    <property type="term" value="P:monoatomic ion transmembrane transport"/>
    <property type="evidence" value="ECO:0007669"/>
    <property type="project" value="UniProtKB-KW"/>
</dbReference>
<keyword evidence="4" id="KW-1185">Reference proteome</keyword>